<dbReference type="InterPro" id="IPR005538">
    <property type="entry name" value="LrgA/CidA"/>
</dbReference>
<dbReference type="RefSeq" id="WP_284296574.1">
    <property type="nucleotide sequence ID" value="NZ_BSSV01000002.1"/>
</dbReference>
<evidence type="ECO:0000313" key="7">
    <source>
        <dbReference type="EMBL" id="GLX84883.1"/>
    </source>
</evidence>
<evidence type="ECO:0000256" key="2">
    <source>
        <dbReference type="ARBA" id="ARBA00022475"/>
    </source>
</evidence>
<keyword evidence="2" id="KW-1003">Cell membrane</keyword>
<evidence type="ECO:0008006" key="9">
    <source>
        <dbReference type="Google" id="ProtNLM"/>
    </source>
</evidence>
<reference evidence="7 8" key="1">
    <citation type="submission" date="2023-03" db="EMBL/GenBank/DDBJ databases">
        <title>Thalassotalea loyana LMG 22536T draft genome sequence.</title>
        <authorList>
            <person name="Sawabe T."/>
        </authorList>
    </citation>
    <scope>NUCLEOTIDE SEQUENCE [LARGE SCALE GENOMIC DNA]</scope>
    <source>
        <strain evidence="7 8">LMG 22536</strain>
    </source>
</reference>
<organism evidence="7 8">
    <name type="scientific">Thalassotalea loyana</name>
    <dbReference type="NCBI Taxonomy" id="280483"/>
    <lineage>
        <taxon>Bacteria</taxon>
        <taxon>Pseudomonadati</taxon>
        <taxon>Pseudomonadota</taxon>
        <taxon>Gammaproteobacteria</taxon>
        <taxon>Alteromonadales</taxon>
        <taxon>Colwelliaceae</taxon>
        <taxon>Thalassotalea</taxon>
    </lineage>
</organism>
<gene>
    <name evidence="7" type="ORF">tloyanaT_11350</name>
</gene>
<feature type="transmembrane region" description="Helical" evidence="6">
    <location>
        <begin position="63"/>
        <end position="80"/>
    </location>
</feature>
<dbReference type="Pfam" id="PF03788">
    <property type="entry name" value="LrgA"/>
    <property type="match status" value="1"/>
</dbReference>
<keyword evidence="8" id="KW-1185">Reference proteome</keyword>
<accession>A0ABQ6H9S4</accession>
<sequence length="133" mass="14390">MNKASIFSHGYSAVMICSCLALGYGVNAFVDFLPAALYGMLILTFGLQAEIINSGRLKNSIDWIIKHMGVCFVPAGVGIMEHKALIAEFGVLITILVIISTTILLIISGLMYQKCLNRHIQAESKTAKANKDA</sequence>
<comment type="caution">
    <text evidence="7">The sequence shown here is derived from an EMBL/GenBank/DDBJ whole genome shotgun (WGS) entry which is preliminary data.</text>
</comment>
<evidence type="ECO:0000256" key="4">
    <source>
        <dbReference type="ARBA" id="ARBA00022989"/>
    </source>
</evidence>
<evidence type="ECO:0000313" key="8">
    <source>
        <dbReference type="Proteomes" id="UP001157134"/>
    </source>
</evidence>
<feature type="transmembrane region" description="Helical" evidence="6">
    <location>
        <begin position="7"/>
        <end position="26"/>
    </location>
</feature>
<name>A0ABQ6H9S4_9GAMM</name>
<evidence type="ECO:0000256" key="6">
    <source>
        <dbReference type="SAM" id="Phobius"/>
    </source>
</evidence>
<keyword evidence="3 6" id="KW-0812">Transmembrane</keyword>
<dbReference type="EMBL" id="BSSV01000002">
    <property type="protein sequence ID" value="GLX84883.1"/>
    <property type="molecule type" value="Genomic_DNA"/>
</dbReference>
<protein>
    <recommendedName>
        <fullName evidence="9">CidA/LrgA family protein</fullName>
    </recommendedName>
</protein>
<keyword evidence="5 6" id="KW-0472">Membrane</keyword>
<comment type="subcellular location">
    <subcellularLocation>
        <location evidence="1">Cell membrane</location>
        <topology evidence="1">Multi-pass membrane protein</topology>
    </subcellularLocation>
</comment>
<dbReference type="PANTHER" id="PTHR33931">
    <property type="entry name" value="HOLIN-LIKE PROTEIN CIDA-RELATED"/>
    <property type="match status" value="1"/>
</dbReference>
<dbReference type="Proteomes" id="UP001157134">
    <property type="component" value="Unassembled WGS sequence"/>
</dbReference>
<evidence type="ECO:0000256" key="3">
    <source>
        <dbReference type="ARBA" id="ARBA00022692"/>
    </source>
</evidence>
<evidence type="ECO:0000256" key="1">
    <source>
        <dbReference type="ARBA" id="ARBA00004651"/>
    </source>
</evidence>
<dbReference type="PANTHER" id="PTHR33931:SF2">
    <property type="entry name" value="HOLIN-LIKE PROTEIN CIDA"/>
    <property type="match status" value="1"/>
</dbReference>
<proteinExistence type="predicted"/>
<keyword evidence="4 6" id="KW-1133">Transmembrane helix</keyword>
<feature type="transmembrane region" description="Helical" evidence="6">
    <location>
        <begin position="32"/>
        <end position="51"/>
    </location>
</feature>
<evidence type="ECO:0000256" key="5">
    <source>
        <dbReference type="ARBA" id="ARBA00023136"/>
    </source>
</evidence>
<dbReference type="PROSITE" id="PS51257">
    <property type="entry name" value="PROKAR_LIPOPROTEIN"/>
    <property type="match status" value="1"/>
</dbReference>
<feature type="transmembrane region" description="Helical" evidence="6">
    <location>
        <begin position="86"/>
        <end position="112"/>
    </location>
</feature>